<dbReference type="Pfam" id="PF01483">
    <property type="entry name" value="P_proprotein"/>
    <property type="match status" value="1"/>
</dbReference>
<keyword evidence="3 13" id="KW-0645">Protease</keyword>
<dbReference type="InterPro" id="IPR034182">
    <property type="entry name" value="Kexin/furin"/>
</dbReference>
<comment type="similarity">
    <text evidence="2">Belongs to the peptidase S8 family. Furin subfamily.</text>
</comment>
<dbReference type="CDD" id="cd04059">
    <property type="entry name" value="Peptidases_S8_Protein_convertases_Kexins_Furin-like"/>
    <property type="match status" value="1"/>
</dbReference>
<dbReference type="Gene3D" id="3.30.70.850">
    <property type="entry name" value="Peptidase S8, pro-domain"/>
    <property type="match status" value="1"/>
</dbReference>
<accession>A0A7I5E6G8</accession>
<proteinExistence type="inferred from homology"/>
<dbReference type="Pfam" id="PF16470">
    <property type="entry name" value="S8_pro-domain"/>
    <property type="match status" value="1"/>
</dbReference>
<organism evidence="17 18">
    <name type="scientific">Haemonchus contortus</name>
    <name type="common">Barber pole worm</name>
    <dbReference type="NCBI Taxonomy" id="6289"/>
    <lineage>
        <taxon>Eukaryota</taxon>
        <taxon>Metazoa</taxon>
        <taxon>Ecdysozoa</taxon>
        <taxon>Nematoda</taxon>
        <taxon>Chromadorea</taxon>
        <taxon>Rhabditida</taxon>
        <taxon>Rhabditina</taxon>
        <taxon>Rhabditomorpha</taxon>
        <taxon>Strongyloidea</taxon>
        <taxon>Trichostrongylidae</taxon>
        <taxon>Haemonchus</taxon>
    </lineage>
</organism>
<feature type="active site" description="Charge relay system" evidence="12 13">
    <location>
        <position position="394"/>
    </location>
</feature>
<comment type="cofactor">
    <cofactor evidence="1">
        <name>Ca(2+)</name>
        <dbReference type="ChEBI" id="CHEBI:29108"/>
    </cofactor>
</comment>
<dbReference type="Gene3D" id="3.40.50.200">
    <property type="entry name" value="Peptidase S8/S53 domain"/>
    <property type="match status" value="1"/>
</dbReference>
<feature type="region of interest" description="Disordered" evidence="14">
    <location>
        <begin position="621"/>
        <end position="699"/>
    </location>
</feature>
<dbReference type="PROSITE" id="PS51829">
    <property type="entry name" value="P_HOMO_B"/>
    <property type="match status" value="1"/>
</dbReference>
<evidence type="ECO:0000256" key="3">
    <source>
        <dbReference type="ARBA" id="ARBA00022670"/>
    </source>
</evidence>
<keyword evidence="10" id="KW-1015">Disulfide bond</keyword>
<dbReference type="WBParaSite" id="HCON_00028700-00001">
    <property type="protein sequence ID" value="HCON_00028700-00001"/>
    <property type="gene ID" value="HCON_00028700"/>
</dbReference>
<evidence type="ECO:0000313" key="17">
    <source>
        <dbReference type="Proteomes" id="UP000025227"/>
    </source>
</evidence>
<dbReference type="Gene3D" id="2.60.120.260">
    <property type="entry name" value="Galactose-binding domain-like"/>
    <property type="match status" value="1"/>
</dbReference>
<dbReference type="SUPFAM" id="SSF49785">
    <property type="entry name" value="Galactose-binding domain-like"/>
    <property type="match status" value="1"/>
</dbReference>
<evidence type="ECO:0000256" key="15">
    <source>
        <dbReference type="SAM" id="Phobius"/>
    </source>
</evidence>
<feature type="active site" description="Charge relay system" evidence="12 13">
    <location>
        <position position="220"/>
    </location>
</feature>
<dbReference type="FunFam" id="3.40.50.200:FF:000001">
    <property type="entry name" value="Furin 2, isoform B"/>
    <property type="match status" value="1"/>
</dbReference>
<dbReference type="OMA" id="HELINKH"/>
<evidence type="ECO:0000256" key="6">
    <source>
        <dbReference type="ARBA" id="ARBA00022801"/>
    </source>
</evidence>
<reference evidence="18" key="1">
    <citation type="submission" date="2020-12" db="UniProtKB">
        <authorList>
            <consortium name="WormBaseParasite"/>
        </authorList>
    </citation>
    <scope>IDENTIFICATION</scope>
    <source>
        <strain evidence="18">MHco3</strain>
    </source>
</reference>
<dbReference type="PANTHER" id="PTHR42884:SF23">
    <property type="entry name" value="FURIN-LIKE PROTEASE 2"/>
    <property type="match status" value="1"/>
</dbReference>
<keyword evidence="4" id="KW-0165">Cleavage on pair of basic residues</keyword>
<feature type="compositionally biased region" description="Low complexity" evidence="14">
    <location>
        <begin position="628"/>
        <end position="642"/>
    </location>
</feature>
<dbReference type="AlphaFoldDB" id="A0A7I5E6G8"/>
<dbReference type="FunFam" id="2.60.120.260:FF:000006">
    <property type="entry name" value="Proprotein convertase subtilisin/kexin type 5"/>
    <property type="match status" value="1"/>
</dbReference>
<dbReference type="PROSITE" id="PS00136">
    <property type="entry name" value="SUBTILASE_ASP"/>
    <property type="match status" value="1"/>
</dbReference>
<dbReference type="InterPro" id="IPR022398">
    <property type="entry name" value="Peptidase_S8_His-AS"/>
</dbReference>
<dbReference type="PROSITE" id="PS51892">
    <property type="entry name" value="SUBTILASE"/>
    <property type="match status" value="1"/>
</dbReference>
<evidence type="ECO:0000256" key="4">
    <source>
        <dbReference type="ARBA" id="ARBA00022685"/>
    </source>
</evidence>
<evidence type="ECO:0000256" key="9">
    <source>
        <dbReference type="ARBA" id="ARBA00023145"/>
    </source>
</evidence>
<dbReference type="PRINTS" id="PR00723">
    <property type="entry name" value="SUBTILISIN"/>
</dbReference>
<sequence length="729" mass="80430">ICDEDHDGSCPEPTHTVIRLATRNDALARKIAADNGMEVRGKPFLGSHYFLYPKDGSHTRAMKREALKRLDSHPAVRWLSEQRPRRRTKRDYIHNDFQVDEEEEIPQSKDSSLVVTNSTSIKTRKGVGRLKREIPHLPWPDPLYPEQWYLVGKAKGNHDLNVREAWLLGYAGRNITVSVLDDGIQRDHPDLAENYDPLASTDINDHDDDPTPQNNGENKHGTRCAGEVAAIAGNNLCGVGVAFKAKIGGVRMLDGDVSDSGEAASLSLNQDHIDIYSASWGPEDDGKTFDGPGPLTRKALYTGIKAGRRGKGNIFVWASGNGGLKEDSCSADGYITSIYTLAISSATYNNLSPWYLEECPSSIATTYSSSYSTEPAIVSIDVPRGCTTKHTATSASAPLAAAMIALALEANPDLTWRDVQHIVLRTANPTPLLGNPGWSRNGVGRMISNKFGYGLMDGGALVKLAKIWRTVPEQHICTYQYKGSHQLRGLFRMNFTLEVNGCESGTEIFYLEHVHVRTTARFQKRGSLKFTLYSPSGTKSVLLPPRPKDNTSRGFRNWPFLSVQQWGEDPNGTWILEIASVSIDQLALGTFRGWELVLYGTAEPAQQGDAVHRRHQAKMYKEKFSWRSQPKPSTSKPSPIQKDSTAVTASEGYSDEKAKEAEKTSVSRPVSTIQEGSSDTTLTQQPALAHKKQPLTKRPSSSVNRSICILCITFSCVFHLIIMSLSIYG</sequence>
<dbReference type="PANTHER" id="PTHR42884">
    <property type="entry name" value="PROPROTEIN CONVERTASE SUBTILISIN/KEXIN-RELATED"/>
    <property type="match status" value="1"/>
</dbReference>
<dbReference type="InterPro" id="IPR038466">
    <property type="entry name" value="S8_pro-domain_sf"/>
</dbReference>
<dbReference type="GO" id="GO:0045887">
    <property type="term" value="P:positive regulation of synaptic assembly at neuromuscular junction"/>
    <property type="evidence" value="ECO:0007669"/>
    <property type="project" value="UniProtKB-ARBA"/>
</dbReference>
<evidence type="ECO:0000256" key="10">
    <source>
        <dbReference type="ARBA" id="ARBA00023157"/>
    </source>
</evidence>
<dbReference type="InterPro" id="IPR002884">
    <property type="entry name" value="P_dom"/>
</dbReference>
<keyword evidence="17" id="KW-1185">Reference proteome</keyword>
<feature type="region of interest" description="Disordered" evidence="14">
    <location>
        <begin position="188"/>
        <end position="221"/>
    </location>
</feature>
<keyword evidence="15" id="KW-1133">Transmembrane helix</keyword>
<keyword evidence="9" id="KW-0865">Zymogen</keyword>
<evidence type="ECO:0000256" key="8">
    <source>
        <dbReference type="ARBA" id="ARBA00022837"/>
    </source>
</evidence>
<feature type="active site" description="Charge relay system" evidence="12 13">
    <location>
        <position position="181"/>
    </location>
</feature>
<evidence type="ECO:0000259" key="16">
    <source>
        <dbReference type="PROSITE" id="PS51829"/>
    </source>
</evidence>
<keyword evidence="8" id="KW-0106">Calcium</keyword>
<keyword evidence="11" id="KW-0325">Glycoprotein</keyword>
<dbReference type="GO" id="GO:0000139">
    <property type="term" value="C:Golgi membrane"/>
    <property type="evidence" value="ECO:0007669"/>
    <property type="project" value="TreeGrafter"/>
</dbReference>
<feature type="transmembrane region" description="Helical" evidence="15">
    <location>
        <begin position="707"/>
        <end position="728"/>
    </location>
</feature>
<dbReference type="GO" id="GO:0004252">
    <property type="term" value="F:serine-type endopeptidase activity"/>
    <property type="evidence" value="ECO:0007669"/>
    <property type="project" value="UniProtKB-UniRule"/>
</dbReference>
<evidence type="ECO:0000256" key="13">
    <source>
        <dbReference type="PROSITE-ProRule" id="PRU01240"/>
    </source>
</evidence>
<dbReference type="InterPro" id="IPR023827">
    <property type="entry name" value="Peptidase_S8_Asp-AS"/>
</dbReference>
<keyword evidence="7 13" id="KW-0720">Serine protease</keyword>
<evidence type="ECO:0000256" key="7">
    <source>
        <dbReference type="ARBA" id="ARBA00022825"/>
    </source>
</evidence>
<dbReference type="PROSITE" id="PS00137">
    <property type="entry name" value="SUBTILASE_HIS"/>
    <property type="match status" value="1"/>
</dbReference>
<dbReference type="InterPro" id="IPR032815">
    <property type="entry name" value="S8_pro-domain"/>
</dbReference>
<dbReference type="Proteomes" id="UP000025227">
    <property type="component" value="Unplaced"/>
</dbReference>
<dbReference type="Pfam" id="PF00082">
    <property type="entry name" value="Peptidase_S8"/>
    <property type="match status" value="1"/>
</dbReference>
<evidence type="ECO:0000256" key="5">
    <source>
        <dbReference type="ARBA" id="ARBA00022729"/>
    </source>
</evidence>
<dbReference type="InterPro" id="IPR008979">
    <property type="entry name" value="Galactose-bd-like_sf"/>
</dbReference>
<dbReference type="InterPro" id="IPR015500">
    <property type="entry name" value="Peptidase_S8_subtilisin-rel"/>
</dbReference>
<dbReference type="GO" id="GO:0005802">
    <property type="term" value="C:trans-Golgi network"/>
    <property type="evidence" value="ECO:0007669"/>
    <property type="project" value="TreeGrafter"/>
</dbReference>
<feature type="domain" description="P/Homo B" evidence="16">
    <location>
        <begin position="470"/>
        <end position="604"/>
    </location>
</feature>
<evidence type="ECO:0000313" key="18">
    <source>
        <dbReference type="WBParaSite" id="HCON_00028700-00001"/>
    </source>
</evidence>
<evidence type="ECO:0000256" key="12">
    <source>
        <dbReference type="PIRSR" id="PIRSR615500-1"/>
    </source>
</evidence>
<evidence type="ECO:0000256" key="1">
    <source>
        <dbReference type="ARBA" id="ARBA00001913"/>
    </source>
</evidence>
<feature type="compositionally biased region" description="Basic and acidic residues" evidence="14">
    <location>
        <begin position="654"/>
        <end position="665"/>
    </location>
</feature>
<protein>
    <submittedName>
        <fullName evidence="18">P/Homo B domain-containing protein</fullName>
    </submittedName>
</protein>
<feature type="compositionally biased region" description="Polar residues" evidence="14">
    <location>
        <begin position="666"/>
        <end position="686"/>
    </location>
</feature>
<name>A0A7I5E6G8_HAECO</name>
<evidence type="ECO:0000256" key="2">
    <source>
        <dbReference type="ARBA" id="ARBA00005325"/>
    </source>
</evidence>
<keyword evidence="15" id="KW-0812">Transmembrane</keyword>
<keyword evidence="15" id="KW-0472">Membrane</keyword>
<dbReference type="InterPro" id="IPR036852">
    <property type="entry name" value="Peptidase_S8/S53_dom_sf"/>
</dbReference>
<dbReference type="OrthoDB" id="300641at2759"/>
<dbReference type="GO" id="GO:0016485">
    <property type="term" value="P:protein processing"/>
    <property type="evidence" value="ECO:0007669"/>
    <property type="project" value="TreeGrafter"/>
</dbReference>
<dbReference type="InterPro" id="IPR000209">
    <property type="entry name" value="Peptidase_S8/S53_dom"/>
</dbReference>
<dbReference type="SUPFAM" id="SSF52743">
    <property type="entry name" value="Subtilisin-like"/>
    <property type="match status" value="1"/>
</dbReference>
<keyword evidence="5" id="KW-0732">Signal</keyword>
<keyword evidence="6 13" id="KW-0378">Hydrolase</keyword>
<evidence type="ECO:0000256" key="14">
    <source>
        <dbReference type="SAM" id="MobiDB-lite"/>
    </source>
</evidence>
<evidence type="ECO:0000256" key="11">
    <source>
        <dbReference type="ARBA" id="ARBA00023180"/>
    </source>
</evidence>